<evidence type="ECO:0000256" key="2">
    <source>
        <dbReference type="ARBA" id="ARBA00022692"/>
    </source>
</evidence>
<dbReference type="InterPro" id="IPR003961">
    <property type="entry name" value="FN3_dom"/>
</dbReference>
<dbReference type="InterPro" id="IPR003599">
    <property type="entry name" value="Ig_sub"/>
</dbReference>
<dbReference type="Proteomes" id="UP001642540">
    <property type="component" value="Unassembled WGS sequence"/>
</dbReference>
<evidence type="ECO:0008006" key="14">
    <source>
        <dbReference type="Google" id="ProtNLM"/>
    </source>
</evidence>
<keyword evidence="7" id="KW-0472">Membrane</keyword>
<feature type="domain" description="Fibronectin type-III" evidence="11">
    <location>
        <begin position="889"/>
        <end position="988"/>
    </location>
</feature>
<keyword evidence="2" id="KW-0812">Transmembrane</keyword>
<feature type="domain" description="Fibronectin type-III" evidence="11">
    <location>
        <begin position="1092"/>
        <end position="1188"/>
    </location>
</feature>
<protein>
    <recommendedName>
        <fullName evidence="14">Down syndrome cell adhesion molecule-like protein Dscam2</fullName>
    </recommendedName>
</protein>
<evidence type="ECO:0000256" key="7">
    <source>
        <dbReference type="ARBA" id="ARBA00023136"/>
    </source>
</evidence>
<feature type="domain" description="Fibronectin type-III" evidence="11">
    <location>
        <begin position="1192"/>
        <end position="1293"/>
    </location>
</feature>
<dbReference type="Pfam" id="PF13895">
    <property type="entry name" value="Ig_2"/>
    <property type="match status" value="1"/>
</dbReference>
<dbReference type="InterPro" id="IPR056754">
    <property type="entry name" value="DSCAM/DSCAML_C"/>
</dbReference>
<evidence type="ECO:0000256" key="9">
    <source>
        <dbReference type="ARBA" id="ARBA00023319"/>
    </source>
</evidence>
<feature type="domain" description="Ig-like" evidence="10">
    <location>
        <begin position="268"/>
        <end position="361"/>
    </location>
</feature>
<dbReference type="PANTHER" id="PTHR44170">
    <property type="entry name" value="PROTEIN SIDEKICK"/>
    <property type="match status" value="1"/>
</dbReference>
<feature type="domain" description="Ig-like" evidence="10">
    <location>
        <begin position="583"/>
        <end position="673"/>
    </location>
</feature>
<dbReference type="PROSITE" id="PS50835">
    <property type="entry name" value="IG_LIKE"/>
    <property type="match status" value="8"/>
</dbReference>
<feature type="domain" description="Ig-like" evidence="10">
    <location>
        <begin position="494"/>
        <end position="579"/>
    </location>
</feature>
<evidence type="ECO:0000259" key="10">
    <source>
        <dbReference type="PROSITE" id="PS50835"/>
    </source>
</evidence>
<evidence type="ECO:0000256" key="8">
    <source>
        <dbReference type="ARBA" id="ARBA00023157"/>
    </source>
</evidence>
<dbReference type="Pfam" id="PF25059">
    <property type="entry name" value="FN3_DSCAM-DSCAML_C"/>
    <property type="match status" value="1"/>
</dbReference>
<dbReference type="EMBL" id="CAXLJM020000076">
    <property type="protein sequence ID" value="CAL8129113.1"/>
    <property type="molecule type" value="Genomic_DNA"/>
</dbReference>
<dbReference type="CDD" id="cd00063">
    <property type="entry name" value="FN3"/>
    <property type="match status" value="6"/>
</dbReference>
<dbReference type="PROSITE" id="PS50853">
    <property type="entry name" value="FN3"/>
    <property type="match status" value="6"/>
</dbReference>
<accession>A0ABP1RJ84</accession>
<dbReference type="Gene3D" id="2.60.40.10">
    <property type="entry name" value="Immunoglobulins"/>
    <property type="match status" value="14"/>
</dbReference>
<keyword evidence="6" id="KW-1133">Transmembrane helix</keyword>
<evidence type="ECO:0000256" key="4">
    <source>
        <dbReference type="ARBA" id="ARBA00022737"/>
    </source>
</evidence>
<dbReference type="PANTHER" id="PTHR44170:SF56">
    <property type="entry name" value="FIBRONECTIN TYPE-III DOMAIN-CONTAINING PROTEIN"/>
    <property type="match status" value="1"/>
</dbReference>
<keyword evidence="8" id="KW-1015">Disulfide bond</keyword>
<evidence type="ECO:0000313" key="12">
    <source>
        <dbReference type="EMBL" id="CAL8129113.1"/>
    </source>
</evidence>
<keyword evidence="9" id="KW-0393">Immunoglobulin domain</keyword>
<dbReference type="InterPro" id="IPR036179">
    <property type="entry name" value="Ig-like_dom_sf"/>
</dbReference>
<feature type="domain" description="Fibronectin type-III" evidence="11">
    <location>
        <begin position="993"/>
        <end position="1087"/>
    </location>
</feature>
<dbReference type="SUPFAM" id="SSF48726">
    <property type="entry name" value="Immunoglobulin"/>
    <property type="match status" value="7"/>
</dbReference>
<feature type="domain" description="Ig-like" evidence="10">
    <location>
        <begin position="165"/>
        <end position="251"/>
    </location>
</feature>
<gene>
    <name evidence="12" type="ORF">ODALV1_LOCUS22872</name>
</gene>
<dbReference type="InterPro" id="IPR003598">
    <property type="entry name" value="Ig_sub2"/>
</dbReference>
<dbReference type="SMART" id="SM00060">
    <property type="entry name" value="FN3"/>
    <property type="match status" value="6"/>
</dbReference>
<evidence type="ECO:0000256" key="3">
    <source>
        <dbReference type="ARBA" id="ARBA00022729"/>
    </source>
</evidence>
<evidence type="ECO:0000259" key="11">
    <source>
        <dbReference type="PROSITE" id="PS50853"/>
    </source>
</evidence>
<sequence>MQLPNGSLYFSPFNPHDYISTLYNGDYRCSVKNPVGTFLSPKFGVRAIVDHQFEVKISLIGVSSDLVMLGNPALLSCDIYPSIYTKFVRIIAWKTIDPFGHKTDITENDNRYKIMVDGSLLIYKIKYQQLFVCIGESSLDQMIRTSNEFLLTAKAGVGTAVNLNPVIIKMQKPEEGRVNGIRELDGDITDILCLTVGSPSSNFRWEKYHKRKFVSVTSILHTSVVTQGPLLRINHTNPLIHNGTYRCTVTSTIGTFYSDYHFLLESLPVLLIEPKKKVARNGESFELKCGFQSDMPSEYAALNSSIRNTELKWYKDGEKLKEKQVPANSPIHSELQIFHATLEDQGVYQCFADFVNSDGISHYFQASTNVVFESSAPELVNTFISQSIQPGPLVSLKCSAIGNPIPRITWSIDGLLISPQEQIYQYSRISVASYQQRNGETVSHLNISTVQVEDSGVYKCEASNLVGNSSHSARLNIYGRIFVKEMSTLILVAGQNALIPCHYGGYPVDKVKWLKGSTEFETNEESNGLENERSELRFKVLANGTLQIENANRDADSGLYTCKISNRKGEIASGSVNVNVIRPPIISNFRFDDDLREGQRTSASCNVISGDLPIDIVWFKDSLPIPDWLNVTENRVKFLSVLLFEELYHEHSGEYTCWVSNVAATVTQSAKLTVKVPPKWAKIPDDTRVIVESDHLLFCSASGVPTPTIRWFREFGNSRRKDIIKTNDKFQLLQDGSLKIFRVEEADASTYICEARNGVGNGISKSIRLDVIIPAKISAVTTSLVVAEGLGTTLKCEIRGDSPIQVSWKKDSILIESEQSPSRSAASSKSSRFVQHQRIVEGNSSVLSAELRIDPTEKTDSGLYLCLTSNQYGRDEARINLDVKARPSPPENFMVKEIGSRFISLSWSLKSSESLKIPVTHFVLQWKKTSTVSWESLQVYNKSVESYFTSVVIDSLNPITNYDVRLFASSAFGTSLPTQVLIILTLAEAPSGSPRNVSGVTLGPKTVIIQWEPPDPASQNGEILGYQIIADLNHATHKTITVDEKWELQAKLKDLIPNSQYRISIKAFNVAGIGPPSLPIYIQTPEGAPDSPPLHLECEARSPKSLQVQWDPPPVHLSNGQILGYKVIYLPVDAEEKGEKGEVKKTSNQETTLHGLKSFMNYSIKALAYTLGGESNMSEPVLCRTEEDVPEEPADLKVALLSATSALVSWLRPRHSNGIITKYTVFWKAEDSEQMKEKSVFISDAGAEEDEFFQEIRRLKDSVQYSAFVMASTSIGVGRSSHIETFTVGTKVPARIASFSSVRNTEIGHNFRLPCRAVGIPSPKVLWYKNNVPLAYQGLLRNGSQFISRVKDADEGVYTCRAENEHGSDEIEHRIIIKRRPSYIQIFVGYVTHSSIQIHWDPLENIEPPLTAYFLQYKLQKMQSLKEEEWKTLRLSPRLASYLLENLSCGTQYLFRIFGENSVGKGEPSQQISVRTKGKEPETPKLTEILDGNGTMIRIDLTRWSDGGCPIINYNIQYKRESSENWNRIYKKENSTRVFVIQTQLFYKYEIKIRMENDAGAVTKVFRVESNSGKLETPCH</sequence>
<evidence type="ECO:0000256" key="1">
    <source>
        <dbReference type="ARBA" id="ARBA00004167"/>
    </source>
</evidence>
<dbReference type="Pfam" id="PF13927">
    <property type="entry name" value="Ig_3"/>
    <property type="match status" value="3"/>
</dbReference>
<dbReference type="SMART" id="SM00408">
    <property type="entry name" value="IGc2"/>
    <property type="match status" value="8"/>
</dbReference>
<feature type="domain" description="Ig-like" evidence="10">
    <location>
        <begin position="774"/>
        <end position="880"/>
    </location>
</feature>
<dbReference type="SMART" id="SM00409">
    <property type="entry name" value="IG"/>
    <property type="match status" value="8"/>
</dbReference>
<evidence type="ECO:0000313" key="13">
    <source>
        <dbReference type="Proteomes" id="UP001642540"/>
    </source>
</evidence>
<keyword evidence="4" id="KW-0677">Repeat</keyword>
<organism evidence="12 13">
    <name type="scientific">Orchesella dallaii</name>
    <dbReference type="NCBI Taxonomy" id="48710"/>
    <lineage>
        <taxon>Eukaryota</taxon>
        <taxon>Metazoa</taxon>
        <taxon>Ecdysozoa</taxon>
        <taxon>Arthropoda</taxon>
        <taxon>Hexapoda</taxon>
        <taxon>Collembola</taxon>
        <taxon>Entomobryomorpha</taxon>
        <taxon>Entomobryoidea</taxon>
        <taxon>Orchesellidae</taxon>
        <taxon>Orchesellinae</taxon>
        <taxon>Orchesella</taxon>
    </lineage>
</organism>
<dbReference type="Pfam" id="PF07679">
    <property type="entry name" value="I-set"/>
    <property type="match status" value="3"/>
</dbReference>
<keyword evidence="3" id="KW-0732">Signal</keyword>
<evidence type="ECO:0000256" key="5">
    <source>
        <dbReference type="ARBA" id="ARBA00022889"/>
    </source>
</evidence>
<dbReference type="InterPro" id="IPR007110">
    <property type="entry name" value="Ig-like_dom"/>
</dbReference>
<reference evidence="12 13" key="1">
    <citation type="submission" date="2024-08" db="EMBL/GenBank/DDBJ databases">
        <authorList>
            <person name="Cucini C."/>
            <person name="Frati F."/>
        </authorList>
    </citation>
    <scope>NUCLEOTIDE SEQUENCE [LARGE SCALE GENOMIC DNA]</scope>
</reference>
<feature type="domain" description="Ig-like" evidence="10">
    <location>
        <begin position="377"/>
        <end position="476"/>
    </location>
</feature>
<dbReference type="InterPro" id="IPR013783">
    <property type="entry name" value="Ig-like_fold"/>
</dbReference>
<feature type="domain" description="Ig-like" evidence="10">
    <location>
        <begin position="678"/>
        <end position="770"/>
    </location>
</feature>
<proteinExistence type="predicted"/>
<feature type="domain" description="Ig-like" evidence="10">
    <location>
        <begin position="1293"/>
        <end position="1376"/>
    </location>
</feature>
<feature type="domain" description="Fibronectin type-III" evidence="11">
    <location>
        <begin position="1480"/>
        <end position="1571"/>
    </location>
</feature>
<dbReference type="SUPFAM" id="SSF49265">
    <property type="entry name" value="Fibronectin type III"/>
    <property type="match status" value="3"/>
</dbReference>
<name>A0ABP1RJ84_9HEXA</name>
<dbReference type="InterPro" id="IPR036116">
    <property type="entry name" value="FN3_sf"/>
</dbReference>
<evidence type="ECO:0000256" key="6">
    <source>
        <dbReference type="ARBA" id="ARBA00022989"/>
    </source>
</evidence>
<keyword evidence="13" id="KW-1185">Reference proteome</keyword>
<comment type="caution">
    <text evidence="12">The sequence shown here is derived from an EMBL/GenBank/DDBJ whole genome shotgun (WGS) entry which is preliminary data.</text>
</comment>
<comment type="subcellular location">
    <subcellularLocation>
        <location evidence="1">Membrane</location>
        <topology evidence="1">Single-pass membrane protein</topology>
    </subcellularLocation>
</comment>
<feature type="domain" description="Fibronectin type-III" evidence="11">
    <location>
        <begin position="1380"/>
        <end position="1479"/>
    </location>
</feature>
<dbReference type="Pfam" id="PF00041">
    <property type="entry name" value="fn3"/>
    <property type="match status" value="5"/>
</dbReference>
<keyword evidence="5" id="KW-0130">Cell adhesion</keyword>
<dbReference type="InterPro" id="IPR013098">
    <property type="entry name" value="Ig_I-set"/>
</dbReference>